<gene>
    <name evidence="3" type="primary">LOC116201041</name>
</gene>
<dbReference type="Pfam" id="PF20675">
    <property type="entry name" value="MPH2"/>
    <property type="match status" value="1"/>
</dbReference>
<dbReference type="PANTHER" id="PTHR35742:SF1">
    <property type="entry name" value="THYLAKOID LUMENAL 16.5 KDA PROTEIN, CHLOROPLASTIC"/>
    <property type="match status" value="1"/>
</dbReference>
<feature type="domain" description="Maintenance of Photosystem II under High light 2 C-terminal" evidence="1">
    <location>
        <begin position="228"/>
        <end position="333"/>
    </location>
</feature>
<reference evidence="3" key="2">
    <citation type="submission" date="2025-08" db="UniProtKB">
        <authorList>
            <consortium name="RefSeq"/>
        </authorList>
    </citation>
    <scope>IDENTIFICATION</scope>
    <source>
        <tissue evidence="3">Leaf</tissue>
    </source>
</reference>
<name>A0A6P8D2Y0_PUNGR</name>
<proteinExistence type="predicted"/>
<dbReference type="GO" id="GO:0010206">
    <property type="term" value="P:photosystem II repair"/>
    <property type="evidence" value="ECO:0007669"/>
    <property type="project" value="InterPro"/>
</dbReference>
<dbReference type="PANTHER" id="PTHR35742">
    <property type="entry name" value="THYLAKOID LUMENAL 16.5 KDA PROTEIN, CHLOROPLASTIC"/>
    <property type="match status" value="1"/>
</dbReference>
<sequence>MKRFLNHQEGCQTRVGDSGVTHSRSCFFDAYTTELVLSQMTKTPSAIPRMTGSDYSPKRIQQAATLSLPNSLKQPMPQICELNGRRGKKWKFYLIKTRKCEREKRTRGNKMAAPFLSTANTFLSKSSTSATQSSFELYPLKQSFRRTVTLCKAIDGAPRVTKRDLSICLVTSFVFAVGGREQPNSSAANAAILEADDDVELLEKVKEDRKRRLEKQGIINSSKKETGYLQDLVYKLSEVGQAIEKNDLSAASSVLGGSTEAEWVKKANVAFTKLSSSPEEKTEVDTFNSSLASLISSVTKNDVESSKVAFVSSASAFERWTTLTGLIDELKGL</sequence>
<dbReference type="Proteomes" id="UP000515151">
    <property type="component" value="Chromosome 3"/>
</dbReference>
<dbReference type="AlphaFoldDB" id="A0A6P8D2Y0"/>
<dbReference type="InterPro" id="IPR038862">
    <property type="entry name" value="MPH2"/>
</dbReference>
<accession>A0A6P8D2Y0</accession>
<evidence type="ECO:0000313" key="2">
    <source>
        <dbReference type="Proteomes" id="UP000515151"/>
    </source>
</evidence>
<organism evidence="2 3">
    <name type="scientific">Punica granatum</name>
    <name type="common">Pomegranate</name>
    <dbReference type="NCBI Taxonomy" id="22663"/>
    <lineage>
        <taxon>Eukaryota</taxon>
        <taxon>Viridiplantae</taxon>
        <taxon>Streptophyta</taxon>
        <taxon>Embryophyta</taxon>
        <taxon>Tracheophyta</taxon>
        <taxon>Spermatophyta</taxon>
        <taxon>Magnoliopsida</taxon>
        <taxon>eudicotyledons</taxon>
        <taxon>Gunneridae</taxon>
        <taxon>Pentapetalae</taxon>
        <taxon>rosids</taxon>
        <taxon>malvids</taxon>
        <taxon>Myrtales</taxon>
        <taxon>Lythraceae</taxon>
        <taxon>Punica</taxon>
    </lineage>
</organism>
<dbReference type="InterPro" id="IPR049072">
    <property type="entry name" value="MPH2_C"/>
</dbReference>
<dbReference type="RefSeq" id="XP_031387971.1">
    <property type="nucleotide sequence ID" value="XM_031532111.1"/>
</dbReference>
<keyword evidence="2" id="KW-1185">Reference proteome</keyword>
<evidence type="ECO:0000313" key="3">
    <source>
        <dbReference type="RefSeq" id="XP_031387971.1"/>
    </source>
</evidence>
<dbReference type="OrthoDB" id="1924976at2759"/>
<reference evidence="2" key="1">
    <citation type="journal article" date="2020" name="Plant Biotechnol. J.">
        <title>The pomegranate (Punica granatum L.) draft genome dissects genetic divergence between soft- and hard-seeded cultivars.</title>
        <authorList>
            <person name="Luo X."/>
            <person name="Li H."/>
            <person name="Wu Z."/>
            <person name="Yao W."/>
            <person name="Zhao P."/>
            <person name="Cao D."/>
            <person name="Yu H."/>
            <person name="Li K."/>
            <person name="Poudel K."/>
            <person name="Zhao D."/>
            <person name="Zhang F."/>
            <person name="Xia X."/>
            <person name="Chen L."/>
            <person name="Wang Q."/>
            <person name="Jing D."/>
            <person name="Cao S."/>
        </authorList>
    </citation>
    <scope>NUCLEOTIDE SEQUENCE [LARGE SCALE GENOMIC DNA]</scope>
    <source>
        <strain evidence="2">cv. Tunisia</strain>
    </source>
</reference>
<evidence type="ECO:0000259" key="1">
    <source>
        <dbReference type="Pfam" id="PF20675"/>
    </source>
</evidence>
<dbReference type="GeneID" id="116201041"/>
<protein>
    <submittedName>
        <fullName evidence="3">Thylakoid lumenal 16.5 kDa protein, chloroplastic isoform X1</fullName>
    </submittedName>
</protein>